<evidence type="ECO:0000313" key="1">
    <source>
        <dbReference type="EMBL" id="AMQ57103.1"/>
    </source>
</evidence>
<dbReference type="Proteomes" id="UP000073816">
    <property type="component" value="Chromosome"/>
</dbReference>
<dbReference type="EMBL" id="CP012836">
    <property type="protein sequence ID" value="AMQ57103.1"/>
    <property type="molecule type" value="Genomic_DNA"/>
</dbReference>
<organism evidence="1 2">
    <name type="scientific">Algoriphagus sanaruensis</name>
    <dbReference type="NCBI Taxonomy" id="1727163"/>
    <lineage>
        <taxon>Bacteria</taxon>
        <taxon>Pseudomonadati</taxon>
        <taxon>Bacteroidota</taxon>
        <taxon>Cytophagia</taxon>
        <taxon>Cytophagales</taxon>
        <taxon>Cyclobacteriaceae</taxon>
        <taxon>Algoriphagus</taxon>
    </lineage>
</organism>
<accession>A0A142EPP8</accession>
<dbReference type="RefSeq" id="WP_067547742.1">
    <property type="nucleotide sequence ID" value="NZ_CP012836.1"/>
</dbReference>
<reference evidence="1 2" key="2">
    <citation type="journal article" date="2016" name="Genome Announc.">
        <title>Complete Genome Sequence of Algoriphagus sp. Strain M8-2, Isolated from a Brackish Lake.</title>
        <authorList>
            <person name="Muraguchi Y."/>
            <person name="Kushimoto K."/>
            <person name="Ohtsubo Y."/>
            <person name="Suzuki T."/>
            <person name="Dohra H."/>
            <person name="Kimbara K."/>
            <person name="Shintani M."/>
        </authorList>
    </citation>
    <scope>NUCLEOTIDE SEQUENCE [LARGE SCALE GENOMIC DNA]</scope>
    <source>
        <strain evidence="1 2">M8-2</strain>
    </source>
</reference>
<reference evidence="2" key="1">
    <citation type="submission" date="2015-09" db="EMBL/GenBank/DDBJ databases">
        <title>Complete sequence of Algoriphagus sp. M8-2.</title>
        <authorList>
            <person name="Shintani M."/>
        </authorList>
    </citation>
    <scope>NUCLEOTIDE SEQUENCE [LARGE SCALE GENOMIC DNA]</scope>
    <source>
        <strain evidence="2">M8-2</strain>
    </source>
</reference>
<evidence type="ECO:0000313" key="2">
    <source>
        <dbReference type="Proteomes" id="UP000073816"/>
    </source>
</evidence>
<dbReference type="OrthoDB" id="925984at2"/>
<name>A0A142EPP8_9BACT</name>
<dbReference type="PATRIC" id="fig|1727163.4.peg.2447"/>
<protein>
    <recommendedName>
        <fullName evidence="3">Glycosyl transferase family 1 domain-containing protein</fullName>
    </recommendedName>
</protein>
<keyword evidence="2" id="KW-1185">Reference proteome</keyword>
<dbReference type="STRING" id="1727163.AO498_11700"/>
<sequence length="379" mass="43294">MSNSATGKIPILIASTLKPVRDSRAFEKLAQSLGETNKYEVNIIGFSPEKPDSTPGFRFFSSMSHFHSIWDRVLAQVRFSFCLFTTRPQLLIVCTFELLPLASLFKLIFRYKLIYDVQENYLFNLTYGSTHHGLKLLIGKLVIQWAESLPGVDFYFLAEKCYAEEMPDKKPRLILENKFKGRMKICENRTFQGKRTFIFSITGTLSRGYGTNLGVAWFKEILSDYPDSILILCGHVPVKEFEKELRELANTIPQIQLNISENPVPHDQILEVISSSDFCLLPYPILPSIQSKIPTKLFECAALRVPVLITENPVWENFFNEYNGGISVDFQDRTSAQRSFDLAIHQSYFNSPVPSSIFWDDQVSELIAQVEKLLSGIDK</sequence>
<evidence type="ECO:0008006" key="3">
    <source>
        <dbReference type="Google" id="ProtNLM"/>
    </source>
</evidence>
<gene>
    <name evidence="1" type="ORF">AO498_11700</name>
</gene>
<proteinExistence type="predicted"/>
<dbReference type="SUPFAM" id="SSF53756">
    <property type="entry name" value="UDP-Glycosyltransferase/glycogen phosphorylase"/>
    <property type="match status" value="1"/>
</dbReference>
<dbReference type="KEGG" id="alm:AO498_11700"/>
<dbReference type="AlphaFoldDB" id="A0A142EPP8"/>
<dbReference type="Gene3D" id="3.40.50.2000">
    <property type="entry name" value="Glycogen Phosphorylase B"/>
    <property type="match status" value="1"/>
</dbReference>